<accession>A0AAP8KCH1</accession>
<evidence type="ECO:0008006" key="3">
    <source>
        <dbReference type="Google" id="ProtNLM"/>
    </source>
</evidence>
<proteinExistence type="predicted"/>
<gene>
    <name evidence="1" type="ORF">CS009_04955</name>
</gene>
<name>A0AAP8KCH1_STRMC</name>
<organism evidence="1 2">
    <name type="scientific">Streptococcus macedonicus</name>
    <name type="common">Streptococcus gallolyticus macedonicus</name>
    <dbReference type="NCBI Taxonomy" id="59310"/>
    <lineage>
        <taxon>Bacteria</taxon>
        <taxon>Bacillati</taxon>
        <taxon>Bacillota</taxon>
        <taxon>Bacilli</taxon>
        <taxon>Lactobacillales</taxon>
        <taxon>Streptococcaceae</taxon>
        <taxon>Streptococcus</taxon>
    </lineage>
</organism>
<evidence type="ECO:0000313" key="1">
    <source>
        <dbReference type="EMBL" id="PHV57686.1"/>
    </source>
</evidence>
<dbReference type="RefSeq" id="WP_099421191.1">
    <property type="nucleotide sequence ID" value="NZ_PEBN01000022.1"/>
</dbReference>
<dbReference type="AlphaFoldDB" id="A0AAP8KCH1"/>
<sequence length="229" mass="26594">MYVEVQPTEYFKQSVEVKDTCKICNNITSPIVIHNTTKKTDNNHYHLALMRFCSQCKHYFIDEFNVETMSVFGRESIENITLQDVKPELPSDIPISDNLAAISPIGKEIYLQSLKAEQEKLDHIAGIGFRKALEFFVKDFVIATNPKDKSKVEKMLLKQVIDKYIKDDTLQTFATASTFIGNDETHYVRKHSDKDLQDLRRYLHGFLHFIEMQLNFLDAQELVNRPKKS</sequence>
<evidence type="ECO:0000313" key="2">
    <source>
        <dbReference type="Proteomes" id="UP000221763"/>
    </source>
</evidence>
<dbReference type="EMBL" id="PEBN01000022">
    <property type="protein sequence ID" value="PHV57686.1"/>
    <property type="molecule type" value="Genomic_DNA"/>
</dbReference>
<reference evidence="1 2" key="1">
    <citation type="submission" date="2017-10" db="EMBL/GenBank/DDBJ databases">
        <title>Whole-genome sequence of three Streptococcus macedonicus strains isolated from Italian cheeses of the Veneto region.</title>
        <authorList>
            <person name="Treu L."/>
            <person name="De Diego-Diaz B."/>
            <person name="Papadimitriou K."/>
            <person name="Tsakalidou E."/>
            <person name="Corich V."/>
            <person name="Giacomini A."/>
        </authorList>
    </citation>
    <scope>NUCLEOTIDE SEQUENCE [LARGE SCALE GENOMIC DNA]</scope>
    <source>
        <strain evidence="1 2">19AS</strain>
    </source>
</reference>
<dbReference type="Proteomes" id="UP000221763">
    <property type="component" value="Unassembled WGS sequence"/>
</dbReference>
<protein>
    <recommendedName>
        <fullName evidence="3">DUF4145 domain-containing protein</fullName>
    </recommendedName>
</protein>
<comment type="caution">
    <text evidence="1">The sequence shown here is derived from an EMBL/GenBank/DDBJ whole genome shotgun (WGS) entry which is preliminary data.</text>
</comment>